<reference evidence="5 6" key="1">
    <citation type="submission" date="2017-05" db="EMBL/GenBank/DDBJ databases">
        <title>The draft genome sequence of Idiomarina salinarum WNB302.</title>
        <authorList>
            <person name="Sun Y."/>
            <person name="Chen B."/>
            <person name="Du Z."/>
        </authorList>
    </citation>
    <scope>NUCLEOTIDE SEQUENCE [LARGE SCALE GENOMIC DNA]</scope>
    <source>
        <strain evidence="5 6">WNB302</strain>
    </source>
</reference>
<dbReference type="InterPro" id="IPR026170">
    <property type="entry name" value="FAM173A/B"/>
</dbReference>
<feature type="domain" description="DOT1" evidence="4">
    <location>
        <begin position="73"/>
        <end position="132"/>
    </location>
</feature>
<gene>
    <name evidence="5" type="ORF">CA834_05440</name>
</gene>
<dbReference type="Gene3D" id="3.40.50.150">
    <property type="entry name" value="Vaccinia Virus protein VP39"/>
    <property type="match status" value="1"/>
</dbReference>
<dbReference type="GO" id="GO:0031151">
    <property type="term" value="F:histone H3K79 methyltransferase activity"/>
    <property type="evidence" value="ECO:0007669"/>
    <property type="project" value="InterPro"/>
</dbReference>
<evidence type="ECO:0000256" key="2">
    <source>
        <dbReference type="ARBA" id="ARBA00022679"/>
    </source>
</evidence>
<comment type="caution">
    <text evidence="5">The sequence shown here is derived from an EMBL/GenBank/DDBJ whole genome shotgun (WGS) entry which is preliminary data.</text>
</comment>
<dbReference type="PANTHER" id="PTHR13610">
    <property type="entry name" value="METHYLTRANSFERASE DOMAIN-CONTAINING PROTEIN"/>
    <property type="match status" value="1"/>
</dbReference>
<dbReference type="GO" id="GO:0032259">
    <property type="term" value="P:methylation"/>
    <property type="evidence" value="ECO:0007669"/>
    <property type="project" value="UniProtKB-KW"/>
</dbReference>
<dbReference type="AlphaFoldDB" id="A0A265UXW7"/>
<protein>
    <recommendedName>
        <fullName evidence="4">DOT1 domain-containing protein</fullName>
    </recommendedName>
</protein>
<evidence type="ECO:0000313" key="6">
    <source>
        <dbReference type="Proteomes" id="UP000216840"/>
    </source>
</evidence>
<evidence type="ECO:0000259" key="4">
    <source>
        <dbReference type="Pfam" id="PF08123"/>
    </source>
</evidence>
<dbReference type="InterPro" id="IPR025789">
    <property type="entry name" value="DOT1_dom"/>
</dbReference>
<dbReference type="OrthoDB" id="9780095at2"/>
<dbReference type="EMBL" id="NGJN01000002">
    <property type="protein sequence ID" value="OZV70062.1"/>
    <property type="molecule type" value="Genomic_DNA"/>
</dbReference>
<keyword evidence="6" id="KW-1185">Reference proteome</keyword>
<keyword evidence="2" id="KW-0808">Transferase</keyword>
<dbReference type="InterPro" id="IPR029063">
    <property type="entry name" value="SAM-dependent_MTases_sf"/>
</dbReference>
<dbReference type="Proteomes" id="UP000216840">
    <property type="component" value="Unassembled WGS sequence"/>
</dbReference>
<keyword evidence="1" id="KW-0489">Methyltransferase</keyword>
<dbReference type="PANTHER" id="PTHR13610:SF11">
    <property type="entry name" value="METHYLTRANSFERASE DOMAIN-CONTAINING PROTEIN"/>
    <property type="match status" value="1"/>
</dbReference>
<proteinExistence type="predicted"/>
<organism evidence="5 6">
    <name type="scientific">Winogradskyella aurantia</name>
    <dbReference type="NCBI Taxonomy" id="1915063"/>
    <lineage>
        <taxon>Bacteria</taxon>
        <taxon>Pseudomonadati</taxon>
        <taxon>Bacteroidota</taxon>
        <taxon>Flavobacteriia</taxon>
        <taxon>Flavobacteriales</taxon>
        <taxon>Flavobacteriaceae</taxon>
        <taxon>Winogradskyella</taxon>
    </lineage>
</organism>
<dbReference type="CDD" id="cd02440">
    <property type="entry name" value="AdoMet_MTases"/>
    <property type="match status" value="1"/>
</dbReference>
<dbReference type="SUPFAM" id="SSF53335">
    <property type="entry name" value="S-adenosyl-L-methionine-dependent methyltransferases"/>
    <property type="match status" value="1"/>
</dbReference>
<keyword evidence="3" id="KW-0949">S-adenosyl-L-methionine</keyword>
<name>A0A265UXW7_9FLAO</name>
<evidence type="ECO:0000313" key="5">
    <source>
        <dbReference type="EMBL" id="OZV70062.1"/>
    </source>
</evidence>
<evidence type="ECO:0000256" key="1">
    <source>
        <dbReference type="ARBA" id="ARBA00022603"/>
    </source>
</evidence>
<evidence type="ECO:0000256" key="3">
    <source>
        <dbReference type="ARBA" id="ARBA00022691"/>
    </source>
</evidence>
<accession>A0A265UXW7</accession>
<dbReference type="Pfam" id="PF08123">
    <property type="entry name" value="DOT1"/>
    <property type="match status" value="1"/>
</dbReference>
<sequence>MKAFVILKRTVGKIQRDGLVRTSKAVYSNIYEHYFDWKYGIDTKTWVSHKDLIAENDLAKHSGQYQPNCALVVKKVLRKLQLPKDQTFIDIGSGKGRIIILAAKYGFKTIKGIELSSNLSSIAESNIETFITKTGNPARIQIINKDATKHKFDVMDSVIFMYNPFNGIVFEKVIDNIKQSLQKYPRQMTIIYMNPTEREMLESKLEFSSIQNFTWNEHYTIYKTK</sequence>
<dbReference type="RefSeq" id="WP_094967651.1">
    <property type="nucleotide sequence ID" value="NZ_NGJN01000002.1"/>
</dbReference>